<evidence type="ECO:0000256" key="2">
    <source>
        <dbReference type="ARBA" id="ARBA00022714"/>
    </source>
</evidence>
<dbReference type="SUPFAM" id="SSF50022">
    <property type="entry name" value="ISP domain"/>
    <property type="match status" value="1"/>
</dbReference>
<dbReference type="PANTHER" id="PTHR43756">
    <property type="entry name" value="CHOLINE MONOOXYGENASE, CHLOROPLASTIC"/>
    <property type="match status" value="1"/>
</dbReference>
<evidence type="ECO:0000256" key="4">
    <source>
        <dbReference type="ARBA" id="ARBA00023002"/>
    </source>
</evidence>
<dbReference type="InterPro" id="IPR036922">
    <property type="entry name" value="Rieske_2Fe-2S_sf"/>
</dbReference>
<dbReference type="Gene3D" id="3.90.380.10">
    <property type="entry name" value="Naphthalene 1,2-dioxygenase Alpha Subunit, Chain A, domain 1"/>
    <property type="match status" value="1"/>
</dbReference>
<accession>A0A382AG87</accession>
<dbReference type="PROSITE" id="PS51296">
    <property type="entry name" value="RIESKE"/>
    <property type="match status" value="1"/>
</dbReference>
<dbReference type="AlphaFoldDB" id="A0A382AG87"/>
<dbReference type="GO" id="GO:0051537">
    <property type="term" value="F:2 iron, 2 sulfur cluster binding"/>
    <property type="evidence" value="ECO:0007669"/>
    <property type="project" value="UniProtKB-KW"/>
</dbReference>
<dbReference type="InterPro" id="IPR001663">
    <property type="entry name" value="Rng_hydr_dOase-A"/>
</dbReference>
<name>A0A382AG87_9ZZZZ</name>
<feature type="domain" description="Rieske" evidence="7">
    <location>
        <begin position="52"/>
        <end position="159"/>
    </location>
</feature>
<dbReference type="GO" id="GO:0005506">
    <property type="term" value="F:iron ion binding"/>
    <property type="evidence" value="ECO:0007669"/>
    <property type="project" value="InterPro"/>
</dbReference>
<dbReference type="GO" id="GO:0016491">
    <property type="term" value="F:oxidoreductase activity"/>
    <property type="evidence" value="ECO:0007669"/>
    <property type="project" value="UniProtKB-KW"/>
</dbReference>
<dbReference type="Pfam" id="PF00355">
    <property type="entry name" value="Rieske"/>
    <property type="match status" value="1"/>
</dbReference>
<keyword evidence="6" id="KW-0411">Iron-sulfur</keyword>
<keyword evidence="2" id="KW-0001">2Fe-2S</keyword>
<dbReference type="EMBL" id="UINC01025076">
    <property type="protein sequence ID" value="SVA99987.1"/>
    <property type="molecule type" value="Genomic_DNA"/>
</dbReference>
<protein>
    <recommendedName>
        <fullName evidence="7">Rieske domain-containing protein</fullName>
    </recommendedName>
</protein>
<dbReference type="PRINTS" id="PR00090">
    <property type="entry name" value="RNGDIOXGNASE"/>
</dbReference>
<evidence type="ECO:0000256" key="1">
    <source>
        <dbReference type="ARBA" id="ARBA00001962"/>
    </source>
</evidence>
<reference evidence="8" key="1">
    <citation type="submission" date="2018-05" db="EMBL/GenBank/DDBJ databases">
        <authorList>
            <person name="Lanie J.A."/>
            <person name="Ng W.-L."/>
            <person name="Kazmierczak K.M."/>
            <person name="Andrzejewski T.M."/>
            <person name="Davidsen T.M."/>
            <person name="Wayne K.J."/>
            <person name="Tettelin H."/>
            <person name="Glass J.I."/>
            <person name="Rusch D."/>
            <person name="Podicherti R."/>
            <person name="Tsui H.-C.T."/>
            <person name="Winkler M.E."/>
        </authorList>
    </citation>
    <scope>NUCLEOTIDE SEQUENCE</scope>
</reference>
<dbReference type="CDD" id="cd03469">
    <property type="entry name" value="Rieske_RO_Alpha_N"/>
    <property type="match status" value="1"/>
</dbReference>
<comment type="cofactor">
    <cofactor evidence="1">
        <name>Fe cation</name>
        <dbReference type="ChEBI" id="CHEBI:24875"/>
    </cofactor>
</comment>
<gene>
    <name evidence="8" type="ORF">METZ01_LOCUS152841</name>
</gene>
<dbReference type="InterPro" id="IPR015879">
    <property type="entry name" value="Ring_hydroxy_dOase_asu_C_dom"/>
</dbReference>
<dbReference type="SUPFAM" id="SSF55961">
    <property type="entry name" value="Bet v1-like"/>
    <property type="match status" value="1"/>
</dbReference>
<keyword evidence="3" id="KW-0479">Metal-binding</keyword>
<evidence type="ECO:0000256" key="5">
    <source>
        <dbReference type="ARBA" id="ARBA00023004"/>
    </source>
</evidence>
<evidence type="ECO:0000256" key="6">
    <source>
        <dbReference type="ARBA" id="ARBA00023014"/>
    </source>
</evidence>
<dbReference type="PANTHER" id="PTHR43756:SF5">
    <property type="entry name" value="CHOLINE MONOOXYGENASE, CHLOROPLASTIC"/>
    <property type="match status" value="1"/>
</dbReference>
<evidence type="ECO:0000313" key="8">
    <source>
        <dbReference type="EMBL" id="SVA99987.1"/>
    </source>
</evidence>
<dbReference type="Pfam" id="PF00848">
    <property type="entry name" value="Ring_hydroxyl_A"/>
    <property type="match status" value="1"/>
</dbReference>
<keyword evidence="5" id="KW-0408">Iron</keyword>
<dbReference type="Gene3D" id="2.102.10.10">
    <property type="entry name" value="Rieske [2Fe-2S] iron-sulphur domain"/>
    <property type="match status" value="1"/>
</dbReference>
<dbReference type="InterPro" id="IPR017941">
    <property type="entry name" value="Rieske_2Fe-2S"/>
</dbReference>
<sequence>MGYHLQSFETLLRTLSEYLNLKDEQCLSLPREAYLSPELHALELDRIFRHNWLCVGRAEYIPERGDYYRFDLLDEPLIIVRGEDGEVRALSNICRHRYMPLVEGKGRTTRFTCPYHAWTYASDGRLLAAPYMTGSQCFNKARCGLPAYRLENWSGFLFVNLDDDAAPLAPRMATLNKHIQNYRVTTQVEIMHYESVWAGNWKLSAENSMEYYHHVGLHKNTVQRQMPASKTCPLAPPADLSFTHQRCGMDDKYKIADHPMNPKGDLDSFSEVELTTGYMVYVFPAFTMAMRPNANNWLSFRPDGIESTEVLGGYLVSPEVRAGYPDIAEARRELIIKVNAEDARATTELAKVMRSTRAARGPLSPFENTLAQFYRYLARTLIT</sequence>
<organism evidence="8">
    <name type="scientific">marine metagenome</name>
    <dbReference type="NCBI Taxonomy" id="408172"/>
    <lineage>
        <taxon>unclassified sequences</taxon>
        <taxon>metagenomes</taxon>
        <taxon>ecological metagenomes</taxon>
    </lineage>
</organism>
<keyword evidence="4" id="KW-0560">Oxidoreductase</keyword>
<evidence type="ECO:0000259" key="7">
    <source>
        <dbReference type="PROSITE" id="PS51296"/>
    </source>
</evidence>
<evidence type="ECO:0000256" key="3">
    <source>
        <dbReference type="ARBA" id="ARBA00022723"/>
    </source>
</evidence>
<proteinExistence type="predicted"/>